<dbReference type="NCBIfam" id="TIGR01066">
    <property type="entry name" value="rplM_bact"/>
    <property type="match status" value="1"/>
</dbReference>
<dbReference type="InterPro" id="IPR005822">
    <property type="entry name" value="Ribosomal_uL13"/>
</dbReference>
<dbReference type="PANTHER" id="PTHR11545:SF2">
    <property type="entry name" value="LARGE RIBOSOMAL SUBUNIT PROTEIN UL13M"/>
    <property type="match status" value="1"/>
</dbReference>
<dbReference type="GO" id="GO:0006412">
    <property type="term" value="P:translation"/>
    <property type="evidence" value="ECO:0007669"/>
    <property type="project" value="InterPro"/>
</dbReference>
<dbReference type="EMBL" id="UINC01020418">
    <property type="protein sequence ID" value="SVA85758.1"/>
    <property type="molecule type" value="Genomic_DNA"/>
</dbReference>
<dbReference type="PROSITE" id="PS00783">
    <property type="entry name" value="RIBOSOMAL_L13"/>
    <property type="match status" value="1"/>
</dbReference>
<protein>
    <recommendedName>
        <fullName evidence="5">50S ribosomal protein L13</fullName>
    </recommendedName>
</protein>
<proteinExistence type="inferred from homology"/>
<accession>A0A381Z906</accession>
<keyword evidence="2" id="KW-0689">Ribosomal protein</keyword>
<dbReference type="InterPro" id="IPR036899">
    <property type="entry name" value="Ribosomal_uL13_sf"/>
</dbReference>
<evidence type="ECO:0000256" key="1">
    <source>
        <dbReference type="ARBA" id="ARBA00006227"/>
    </source>
</evidence>
<reference evidence="4" key="1">
    <citation type="submission" date="2018-05" db="EMBL/GenBank/DDBJ databases">
        <authorList>
            <person name="Lanie J.A."/>
            <person name="Ng W.-L."/>
            <person name="Kazmierczak K.M."/>
            <person name="Andrzejewski T.M."/>
            <person name="Davidsen T.M."/>
            <person name="Wayne K.J."/>
            <person name="Tettelin H."/>
            <person name="Glass J.I."/>
            <person name="Rusch D."/>
            <person name="Podicherti R."/>
            <person name="Tsui H.-C.T."/>
            <person name="Winkler M.E."/>
        </authorList>
    </citation>
    <scope>NUCLEOTIDE SEQUENCE</scope>
</reference>
<sequence length="142" mass="16306">MKTRSIKQHEVEHSWWVADADGQVLGRFASRIAQILRGKHKPNFTPHMDMGDCVVVVNAEKIRVTGKKETNKEYFRHSGYPGAQSFTNLKLMRKTHPERIVKNAVKGMLPHNRLGRKIMGHLKIYTGSDHPHLAQNPKVMEF</sequence>
<dbReference type="GO" id="GO:0017148">
    <property type="term" value="P:negative regulation of translation"/>
    <property type="evidence" value="ECO:0007669"/>
    <property type="project" value="TreeGrafter"/>
</dbReference>
<dbReference type="HAMAP" id="MF_01366">
    <property type="entry name" value="Ribosomal_uL13"/>
    <property type="match status" value="1"/>
</dbReference>
<dbReference type="CDD" id="cd00392">
    <property type="entry name" value="Ribosomal_L13"/>
    <property type="match status" value="1"/>
</dbReference>
<evidence type="ECO:0008006" key="5">
    <source>
        <dbReference type="Google" id="ProtNLM"/>
    </source>
</evidence>
<dbReference type="InterPro" id="IPR005823">
    <property type="entry name" value="Ribosomal_uL13_bac-type"/>
</dbReference>
<dbReference type="FunFam" id="3.90.1180.10:FF:000001">
    <property type="entry name" value="50S ribosomal protein L13"/>
    <property type="match status" value="1"/>
</dbReference>
<dbReference type="PANTHER" id="PTHR11545">
    <property type="entry name" value="RIBOSOMAL PROTEIN L13"/>
    <property type="match status" value="1"/>
</dbReference>
<evidence type="ECO:0000256" key="2">
    <source>
        <dbReference type="ARBA" id="ARBA00022980"/>
    </source>
</evidence>
<dbReference type="InterPro" id="IPR023563">
    <property type="entry name" value="Ribosomal_uL13_CS"/>
</dbReference>
<dbReference type="PIRSF" id="PIRSF002181">
    <property type="entry name" value="Ribosomal_L13"/>
    <property type="match status" value="1"/>
</dbReference>
<dbReference type="SUPFAM" id="SSF52161">
    <property type="entry name" value="Ribosomal protein L13"/>
    <property type="match status" value="1"/>
</dbReference>
<gene>
    <name evidence="4" type="ORF">METZ01_LOCUS138612</name>
</gene>
<dbReference type="GO" id="GO:0003735">
    <property type="term" value="F:structural constituent of ribosome"/>
    <property type="evidence" value="ECO:0007669"/>
    <property type="project" value="InterPro"/>
</dbReference>
<organism evidence="4">
    <name type="scientific">marine metagenome</name>
    <dbReference type="NCBI Taxonomy" id="408172"/>
    <lineage>
        <taxon>unclassified sequences</taxon>
        <taxon>metagenomes</taxon>
        <taxon>ecological metagenomes</taxon>
    </lineage>
</organism>
<comment type="similarity">
    <text evidence="1">Belongs to the universal ribosomal protein uL13 family.</text>
</comment>
<dbReference type="GO" id="GO:0022625">
    <property type="term" value="C:cytosolic large ribosomal subunit"/>
    <property type="evidence" value="ECO:0007669"/>
    <property type="project" value="TreeGrafter"/>
</dbReference>
<dbReference type="AlphaFoldDB" id="A0A381Z906"/>
<dbReference type="GO" id="GO:0003729">
    <property type="term" value="F:mRNA binding"/>
    <property type="evidence" value="ECO:0007669"/>
    <property type="project" value="TreeGrafter"/>
</dbReference>
<dbReference type="Pfam" id="PF00572">
    <property type="entry name" value="Ribosomal_L13"/>
    <property type="match status" value="1"/>
</dbReference>
<evidence type="ECO:0000313" key="4">
    <source>
        <dbReference type="EMBL" id="SVA85758.1"/>
    </source>
</evidence>
<evidence type="ECO:0000256" key="3">
    <source>
        <dbReference type="ARBA" id="ARBA00023274"/>
    </source>
</evidence>
<name>A0A381Z906_9ZZZZ</name>
<keyword evidence="3" id="KW-0687">Ribonucleoprotein</keyword>
<dbReference type="Gene3D" id="3.90.1180.10">
    <property type="entry name" value="Ribosomal protein L13"/>
    <property type="match status" value="1"/>
</dbReference>